<reference evidence="8 9" key="1">
    <citation type="submission" date="2020-09" db="EMBL/GenBank/DDBJ databases">
        <title>Sinomicrobium weinanense sp. nov., a halophilic bacteria isolated from saline-alkali soil.</title>
        <authorList>
            <person name="Wu P."/>
            <person name="Ren H."/>
            <person name="Mei Y."/>
            <person name="Liang Y."/>
            <person name="Chen Z."/>
        </authorList>
    </citation>
    <scope>NUCLEOTIDE SEQUENCE [LARGE SCALE GENOMIC DNA]</scope>
    <source>
        <strain evidence="8 9">FJxs</strain>
    </source>
</reference>
<dbReference type="NCBIfam" id="TIGR00043">
    <property type="entry name" value="rRNA maturation RNase YbeY"/>
    <property type="match status" value="1"/>
</dbReference>
<gene>
    <name evidence="7 8" type="primary">ybeY</name>
    <name evidence="8" type="ORF">IBL28_15020</name>
</gene>
<evidence type="ECO:0000313" key="9">
    <source>
        <dbReference type="Proteomes" id="UP000653730"/>
    </source>
</evidence>
<evidence type="ECO:0000313" key="8">
    <source>
        <dbReference type="EMBL" id="MBC9797284.1"/>
    </source>
</evidence>
<keyword evidence="3 7" id="KW-0479">Metal-binding</keyword>
<dbReference type="InterPro" id="IPR002036">
    <property type="entry name" value="YbeY"/>
</dbReference>
<dbReference type="SUPFAM" id="SSF55486">
    <property type="entry name" value="Metalloproteases ('zincins'), catalytic domain"/>
    <property type="match status" value="1"/>
</dbReference>
<dbReference type="Gene3D" id="3.40.390.30">
    <property type="entry name" value="Metalloproteases ('zincins'), catalytic domain"/>
    <property type="match status" value="1"/>
</dbReference>
<dbReference type="HAMAP" id="MF_00009">
    <property type="entry name" value="Endoribonucl_YbeY"/>
    <property type="match status" value="1"/>
</dbReference>
<feature type="binding site" evidence="7">
    <location>
        <position position="115"/>
    </location>
    <ligand>
        <name>Zn(2+)</name>
        <dbReference type="ChEBI" id="CHEBI:29105"/>
        <note>catalytic</note>
    </ligand>
</feature>
<comment type="similarity">
    <text evidence="1 7">Belongs to the endoribonuclease YbeY family.</text>
</comment>
<dbReference type="GO" id="GO:0005737">
    <property type="term" value="C:cytoplasm"/>
    <property type="evidence" value="ECO:0007669"/>
    <property type="project" value="UniProtKB-SubCell"/>
</dbReference>
<evidence type="ECO:0000256" key="3">
    <source>
        <dbReference type="ARBA" id="ARBA00022723"/>
    </source>
</evidence>
<evidence type="ECO:0000256" key="4">
    <source>
        <dbReference type="ARBA" id="ARBA00022759"/>
    </source>
</evidence>
<dbReference type="PANTHER" id="PTHR46986">
    <property type="entry name" value="ENDORIBONUCLEASE YBEY, CHLOROPLASTIC"/>
    <property type="match status" value="1"/>
</dbReference>
<feature type="binding site" evidence="7">
    <location>
        <position position="109"/>
    </location>
    <ligand>
        <name>Zn(2+)</name>
        <dbReference type="ChEBI" id="CHEBI:29105"/>
        <note>catalytic</note>
    </ligand>
</feature>
<evidence type="ECO:0000256" key="2">
    <source>
        <dbReference type="ARBA" id="ARBA00022722"/>
    </source>
</evidence>
<dbReference type="GO" id="GO:0004222">
    <property type="term" value="F:metalloendopeptidase activity"/>
    <property type="evidence" value="ECO:0007669"/>
    <property type="project" value="InterPro"/>
</dbReference>
<dbReference type="Proteomes" id="UP000653730">
    <property type="component" value="Unassembled WGS sequence"/>
</dbReference>
<dbReference type="GO" id="GO:0004521">
    <property type="term" value="F:RNA endonuclease activity"/>
    <property type="evidence" value="ECO:0007669"/>
    <property type="project" value="UniProtKB-UniRule"/>
</dbReference>
<dbReference type="Pfam" id="PF02130">
    <property type="entry name" value="YbeY"/>
    <property type="match status" value="1"/>
</dbReference>
<keyword evidence="9" id="KW-1185">Reference proteome</keyword>
<dbReference type="GO" id="GO:0008270">
    <property type="term" value="F:zinc ion binding"/>
    <property type="evidence" value="ECO:0007669"/>
    <property type="project" value="UniProtKB-UniRule"/>
</dbReference>
<dbReference type="EC" id="3.1.-.-" evidence="7"/>
<accession>A0A926JTV9</accession>
<keyword evidence="7" id="KW-0690">Ribosome biogenesis</keyword>
<sequence>MISFHYELDFRLEDEDKYADWIERVITSEGKETGGVSYIFCDDEYLYSLNTKYLDHDTLTDIISFDYTEGKRIHGDVYISVERVRDNAGDFGVDFEEELKRVMVHGILHYCGYKDKSEEEAAGMRAKEEEKMKMFHVEHFPRLRSGTGKGEEEN</sequence>
<evidence type="ECO:0000256" key="7">
    <source>
        <dbReference type="HAMAP-Rule" id="MF_00009"/>
    </source>
</evidence>
<comment type="cofactor">
    <cofactor evidence="7">
        <name>Zn(2+)</name>
        <dbReference type="ChEBI" id="CHEBI:29105"/>
    </cofactor>
    <text evidence="7">Binds 1 zinc ion.</text>
</comment>
<keyword evidence="2 7" id="KW-0540">Nuclease</keyword>
<proteinExistence type="inferred from homology"/>
<evidence type="ECO:0000256" key="1">
    <source>
        <dbReference type="ARBA" id="ARBA00010875"/>
    </source>
</evidence>
<feature type="binding site" evidence="7">
    <location>
        <position position="105"/>
    </location>
    <ligand>
        <name>Zn(2+)</name>
        <dbReference type="ChEBI" id="CHEBI:29105"/>
        <note>catalytic</note>
    </ligand>
</feature>
<dbReference type="GO" id="GO:0006364">
    <property type="term" value="P:rRNA processing"/>
    <property type="evidence" value="ECO:0007669"/>
    <property type="project" value="UniProtKB-UniRule"/>
</dbReference>
<protein>
    <recommendedName>
        <fullName evidence="7">Endoribonuclease YbeY</fullName>
        <ecNumber evidence="7">3.1.-.-</ecNumber>
    </recommendedName>
</protein>
<dbReference type="InterPro" id="IPR023091">
    <property type="entry name" value="MetalPrtase_cat_dom_sf_prd"/>
</dbReference>
<keyword evidence="7" id="KW-0963">Cytoplasm</keyword>
<organism evidence="8 9">
    <name type="scientific">Sinomicrobium weinanense</name>
    <dbReference type="NCBI Taxonomy" id="2842200"/>
    <lineage>
        <taxon>Bacteria</taxon>
        <taxon>Pseudomonadati</taxon>
        <taxon>Bacteroidota</taxon>
        <taxon>Flavobacteriia</taxon>
        <taxon>Flavobacteriales</taxon>
        <taxon>Flavobacteriaceae</taxon>
        <taxon>Sinomicrobium</taxon>
    </lineage>
</organism>
<dbReference type="RefSeq" id="WP_187966421.1">
    <property type="nucleotide sequence ID" value="NZ_JACVDC010000053.1"/>
</dbReference>
<comment type="caution">
    <text evidence="8">The sequence shown here is derived from an EMBL/GenBank/DDBJ whole genome shotgun (WGS) entry which is preliminary data.</text>
</comment>
<name>A0A926JTV9_9FLAO</name>
<evidence type="ECO:0000256" key="5">
    <source>
        <dbReference type="ARBA" id="ARBA00022801"/>
    </source>
</evidence>
<keyword evidence="4 7" id="KW-0255">Endonuclease</keyword>
<evidence type="ECO:0000256" key="6">
    <source>
        <dbReference type="ARBA" id="ARBA00022833"/>
    </source>
</evidence>
<comment type="subcellular location">
    <subcellularLocation>
        <location evidence="7">Cytoplasm</location>
    </subcellularLocation>
</comment>
<comment type="function">
    <text evidence="7">Single strand-specific metallo-endoribonuclease involved in late-stage 70S ribosome quality control and in maturation of the 3' terminus of the 16S rRNA.</text>
</comment>
<keyword evidence="5 7" id="KW-0378">Hydrolase</keyword>
<keyword evidence="7" id="KW-0698">rRNA processing</keyword>
<dbReference type="EMBL" id="JACVDC010000053">
    <property type="protein sequence ID" value="MBC9797284.1"/>
    <property type="molecule type" value="Genomic_DNA"/>
</dbReference>
<dbReference type="PANTHER" id="PTHR46986:SF1">
    <property type="entry name" value="ENDORIBONUCLEASE YBEY, CHLOROPLASTIC"/>
    <property type="match status" value="1"/>
</dbReference>
<keyword evidence="6 7" id="KW-0862">Zinc</keyword>
<dbReference type="AlphaFoldDB" id="A0A926JTV9"/>